<evidence type="ECO:0000256" key="5">
    <source>
        <dbReference type="ARBA" id="ARBA00022747"/>
    </source>
</evidence>
<feature type="domain" description="DNA methylase adenine-specific" evidence="7">
    <location>
        <begin position="149"/>
        <end position="256"/>
    </location>
</feature>
<evidence type="ECO:0000256" key="4">
    <source>
        <dbReference type="ARBA" id="ARBA00022691"/>
    </source>
</evidence>
<accession>X1HJU4</accession>
<sequence>IPVKINKKDISGFLTPQQAKTIIENNNPNIDDVEIDDNLFIKKAEEINEILHLGAVNPHQRASVMAALLLSVLDDTQPNIDAAPSVLTAEINARVKRILISQGKPEFTDYIELKLPKTEDNHLKYKSAIVSTLQELRILNIRSAMNSGSDVLGKFYEVFMKYANWAQDLGIVLTPRHITQFAAEAINVEINDIVYDPCCGTGGFLVAAHDYVKKNANEDQTKIFKGNCLFGVEQDPGIVSLAIVNMIFRGDGKNNIRERQ</sequence>
<dbReference type="InterPro" id="IPR003356">
    <property type="entry name" value="DNA_methylase_A-5"/>
</dbReference>
<keyword evidence="2" id="KW-0489">Methyltransferase</keyword>
<comment type="catalytic activity">
    <reaction evidence="6">
        <text>a 2'-deoxyadenosine in DNA + S-adenosyl-L-methionine = an N(6)-methyl-2'-deoxyadenosine in DNA + S-adenosyl-L-homocysteine + H(+)</text>
        <dbReference type="Rhea" id="RHEA:15197"/>
        <dbReference type="Rhea" id="RHEA-COMP:12418"/>
        <dbReference type="Rhea" id="RHEA-COMP:12419"/>
        <dbReference type="ChEBI" id="CHEBI:15378"/>
        <dbReference type="ChEBI" id="CHEBI:57856"/>
        <dbReference type="ChEBI" id="CHEBI:59789"/>
        <dbReference type="ChEBI" id="CHEBI:90615"/>
        <dbReference type="ChEBI" id="CHEBI:90616"/>
        <dbReference type="EC" id="2.1.1.72"/>
    </reaction>
</comment>
<keyword evidence="4" id="KW-0949">S-adenosyl-L-methionine</keyword>
<protein>
    <recommendedName>
        <fullName evidence="1">site-specific DNA-methyltransferase (adenine-specific)</fullName>
        <ecNumber evidence="1">2.1.1.72</ecNumber>
    </recommendedName>
</protein>
<dbReference type="AlphaFoldDB" id="X1HJU4"/>
<evidence type="ECO:0000256" key="1">
    <source>
        <dbReference type="ARBA" id="ARBA00011900"/>
    </source>
</evidence>
<evidence type="ECO:0000256" key="2">
    <source>
        <dbReference type="ARBA" id="ARBA00022603"/>
    </source>
</evidence>
<dbReference type="PRINTS" id="PR00507">
    <property type="entry name" value="N12N6MTFRASE"/>
</dbReference>
<keyword evidence="5" id="KW-0680">Restriction system</keyword>
<dbReference type="GO" id="GO:0003677">
    <property type="term" value="F:DNA binding"/>
    <property type="evidence" value="ECO:0007669"/>
    <property type="project" value="InterPro"/>
</dbReference>
<dbReference type="PANTHER" id="PTHR42933">
    <property type="entry name" value="SLR6095 PROTEIN"/>
    <property type="match status" value="1"/>
</dbReference>
<gene>
    <name evidence="8" type="ORF">S03H2_32197</name>
</gene>
<dbReference type="InterPro" id="IPR029063">
    <property type="entry name" value="SAM-dependent_MTases_sf"/>
</dbReference>
<reference evidence="8" key="1">
    <citation type="journal article" date="2014" name="Front. Microbiol.">
        <title>High frequency of phylogenetically diverse reductive dehalogenase-homologous genes in deep subseafloor sedimentary metagenomes.</title>
        <authorList>
            <person name="Kawai M."/>
            <person name="Futagami T."/>
            <person name="Toyoda A."/>
            <person name="Takaki Y."/>
            <person name="Nishi S."/>
            <person name="Hori S."/>
            <person name="Arai W."/>
            <person name="Tsubouchi T."/>
            <person name="Morono Y."/>
            <person name="Uchiyama I."/>
            <person name="Ito T."/>
            <person name="Fujiyama A."/>
            <person name="Inagaki F."/>
            <person name="Takami H."/>
        </authorList>
    </citation>
    <scope>NUCLEOTIDE SEQUENCE</scope>
    <source>
        <strain evidence="8">Expedition CK06-06</strain>
    </source>
</reference>
<dbReference type="InterPro" id="IPR051537">
    <property type="entry name" value="DNA_Adenine_Mtase"/>
</dbReference>
<dbReference type="GO" id="GO:0032259">
    <property type="term" value="P:methylation"/>
    <property type="evidence" value="ECO:0007669"/>
    <property type="project" value="UniProtKB-KW"/>
</dbReference>
<dbReference type="Pfam" id="PF02384">
    <property type="entry name" value="N6_Mtase"/>
    <property type="match status" value="1"/>
</dbReference>
<keyword evidence="3" id="KW-0808">Transferase</keyword>
<dbReference type="Gene3D" id="3.40.50.150">
    <property type="entry name" value="Vaccinia Virus protein VP39"/>
    <property type="match status" value="1"/>
</dbReference>
<dbReference type="GO" id="GO:0008170">
    <property type="term" value="F:N-methyltransferase activity"/>
    <property type="evidence" value="ECO:0007669"/>
    <property type="project" value="InterPro"/>
</dbReference>
<dbReference type="GO" id="GO:0009007">
    <property type="term" value="F:site-specific DNA-methyltransferase (adenine-specific) activity"/>
    <property type="evidence" value="ECO:0007669"/>
    <property type="project" value="UniProtKB-EC"/>
</dbReference>
<dbReference type="EMBL" id="BARU01019553">
    <property type="protein sequence ID" value="GAH54099.1"/>
    <property type="molecule type" value="Genomic_DNA"/>
</dbReference>
<evidence type="ECO:0000256" key="3">
    <source>
        <dbReference type="ARBA" id="ARBA00022679"/>
    </source>
</evidence>
<evidence type="ECO:0000259" key="7">
    <source>
        <dbReference type="Pfam" id="PF02384"/>
    </source>
</evidence>
<name>X1HJU4_9ZZZZ</name>
<feature type="non-terminal residue" evidence="8">
    <location>
        <position position="1"/>
    </location>
</feature>
<comment type="caution">
    <text evidence="8">The sequence shown here is derived from an EMBL/GenBank/DDBJ whole genome shotgun (WGS) entry which is preliminary data.</text>
</comment>
<evidence type="ECO:0000256" key="6">
    <source>
        <dbReference type="ARBA" id="ARBA00047942"/>
    </source>
</evidence>
<dbReference type="PANTHER" id="PTHR42933:SF3">
    <property type="entry name" value="TYPE I RESTRICTION ENZYME MJAVIII METHYLASE SUBUNIT"/>
    <property type="match status" value="1"/>
</dbReference>
<dbReference type="GO" id="GO:0009307">
    <property type="term" value="P:DNA restriction-modification system"/>
    <property type="evidence" value="ECO:0007669"/>
    <property type="project" value="UniProtKB-KW"/>
</dbReference>
<organism evidence="8">
    <name type="scientific">marine sediment metagenome</name>
    <dbReference type="NCBI Taxonomy" id="412755"/>
    <lineage>
        <taxon>unclassified sequences</taxon>
        <taxon>metagenomes</taxon>
        <taxon>ecological metagenomes</taxon>
    </lineage>
</organism>
<proteinExistence type="predicted"/>
<evidence type="ECO:0000313" key="8">
    <source>
        <dbReference type="EMBL" id="GAH54099.1"/>
    </source>
</evidence>
<dbReference type="SUPFAM" id="SSF53335">
    <property type="entry name" value="S-adenosyl-L-methionine-dependent methyltransferases"/>
    <property type="match status" value="1"/>
</dbReference>
<dbReference type="EC" id="2.1.1.72" evidence="1"/>